<dbReference type="SUPFAM" id="SSF56112">
    <property type="entry name" value="Protein kinase-like (PK-like)"/>
    <property type="match status" value="1"/>
</dbReference>
<keyword evidence="3" id="KW-1185">Reference proteome</keyword>
<evidence type="ECO:0000313" key="2">
    <source>
        <dbReference type="EMBL" id="POG76939.1"/>
    </source>
</evidence>
<reference evidence="2 3" key="1">
    <citation type="journal article" date="2013" name="Proc. Natl. Acad. Sci. U.S.A.">
        <title>Genome of an arbuscular mycorrhizal fungus provides insight into the oldest plant symbiosis.</title>
        <authorList>
            <person name="Tisserant E."/>
            <person name="Malbreil M."/>
            <person name="Kuo A."/>
            <person name="Kohler A."/>
            <person name="Symeonidi A."/>
            <person name="Balestrini R."/>
            <person name="Charron P."/>
            <person name="Duensing N."/>
            <person name="Frei Dit Frey N."/>
            <person name="Gianinazzi-Pearson V."/>
            <person name="Gilbert L.B."/>
            <person name="Handa Y."/>
            <person name="Herr J.R."/>
            <person name="Hijri M."/>
            <person name="Koul R."/>
            <person name="Kawaguchi M."/>
            <person name="Krajinski F."/>
            <person name="Lammers P.J."/>
            <person name="Masclaux F.G."/>
            <person name="Murat C."/>
            <person name="Morin E."/>
            <person name="Ndikumana S."/>
            <person name="Pagni M."/>
            <person name="Petitpierre D."/>
            <person name="Requena N."/>
            <person name="Rosikiewicz P."/>
            <person name="Riley R."/>
            <person name="Saito K."/>
            <person name="San Clemente H."/>
            <person name="Shapiro H."/>
            <person name="van Tuinen D."/>
            <person name="Becard G."/>
            <person name="Bonfante P."/>
            <person name="Paszkowski U."/>
            <person name="Shachar-Hill Y.Y."/>
            <person name="Tuskan G.A."/>
            <person name="Young P.W."/>
            <person name="Sanders I.R."/>
            <person name="Henrissat B."/>
            <person name="Rensing S.A."/>
            <person name="Grigoriev I.V."/>
            <person name="Corradi N."/>
            <person name="Roux C."/>
            <person name="Martin F."/>
        </authorList>
    </citation>
    <scope>NUCLEOTIDE SEQUENCE [LARGE SCALE GENOMIC DNA]</scope>
    <source>
        <strain evidence="2 3">DAOM 197198</strain>
    </source>
</reference>
<dbReference type="EMBL" id="AUPC02000045">
    <property type="protein sequence ID" value="POG76939.1"/>
    <property type="molecule type" value="Genomic_DNA"/>
</dbReference>
<name>A0A2P4QH04_RHIID</name>
<dbReference type="InterPro" id="IPR011009">
    <property type="entry name" value="Kinase-like_dom_sf"/>
</dbReference>
<dbReference type="GO" id="GO:0004672">
    <property type="term" value="F:protein kinase activity"/>
    <property type="evidence" value="ECO:0007669"/>
    <property type="project" value="InterPro"/>
</dbReference>
<dbReference type="AlphaFoldDB" id="A0A2P4QH04"/>
<sequence length="98" mass="11752">MQDSNECIKRIEEAIDNEYFKHYEYKHFSNIQEIGSGSSGKMYRAEWKNFHSYLALKSFYRFDNVIVKEIVHEFKLKRDIGSHDNIIQFYGITTSMLE</sequence>
<organism evidence="2 3">
    <name type="scientific">Rhizophagus irregularis (strain DAOM 181602 / DAOM 197198 / MUCL 43194)</name>
    <name type="common">Arbuscular mycorrhizal fungus</name>
    <name type="synonym">Glomus intraradices</name>
    <dbReference type="NCBI Taxonomy" id="747089"/>
    <lineage>
        <taxon>Eukaryota</taxon>
        <taxon>Fungi</taxon>
        <taxon>Fungi incertae sedis</taxon>
        <taxon>Mucoromycota</taxon>
        <taxon>Glomeromycotina</taxon>
        <taxon>Glomeromycetes</taxon>
        <taxon>Glomerales</taxon>
        <taxon>Glomeraceae</taxon>
        <taxon>Rhizophagus</taxon>
    </lineage>
</organism>
<protein>
    <recommendedName>
        <fullName evidence="1">Protein kinase domain-containing protein</fullName>
    </recommendedName>
</protein>
<evidence type="ECO:0000259" key="1">
    <source>
        <dbReference type="PROSITE" id="PS50011"/>
    </source>
</evidence>
<dbReference type="InterPro" id="IPR000719">
    <property type="entry name" value="Prot_kinase_dom"/>
</dbReference>
<accession>A0A2P4QH04</accession>
<evidence type="ECO:0000313" key="3">
    <source>
        <dbReference type="Proteomes" id="UP000018888"/>
    </source>
</evidence>
<proteinExistence type="predicted"/>
<comment type="caution">
    <text evidence="2">The sequence shown here is derived from an EMBL/GenBank/DDBJ whole genome shotgun (WGS) entry which is preliminary data.</text>
</comment>
<dbReference type="Gene3D" id="3.30.200.20">
    <property type="entry name" value="Phosphorylase Kinase, domain 1"/>
    <property type="match status" value="1"/>
</dbReference>
<dbReference type="GO" id="GO:0005524">
    <property type="term" value="F:ATP binding"/>
    <property type="evidence" value="ECO:0007669"/>
    <property type="project" value="InterPro"/>
</dbReference>
<gene>
    <name evidence="2" type="ORF">GLOIN_2v839588</name>
</gene>
<dbReference type="Proteomes" id="UP000018888">
    <property type="component" value="Unassembled WGS sequence"/>
</dbReference>
<feature type="domain" description="Protein kinase" evidence="1">
    <location>
        <begin position="28"/>
        <end position="98"/>
    </location>
</feature>
<reference evidence="2 3" key="2">
    <citation type="journal article" date="2018" name="New Phytol.">
        <title>High intraspecific genome diversity in the model arbuscular mycorrhizal symbiont Rhizophagus irregularis.</title>
        <authorList>
            <person name="Chen E.C.H."/>
            <person name="Morin E."/>
            <person name="Beaudet D."/>
            <person name="Noel J."/>
            <person name="Yildirir G."/>
            <person name="Ndikumana S."/>
            <person name="Charron P."/>
            <person name="St-Onge C."/>
            <person name="Giorgi J."/>
            <person name="Kruger M."/>
            <person name="Marton T."/>
            <person name="Ropars J."/>
            <person name="Grigoriev I.V."/>
            <person name="Hainaut M."/>
            <person name="Henrissat B."/>
            <person name="Roux C."/>
            <person name="Martin F."/>
            <person name="Corradi N."/>
        </authorList>
    </citation>
    <scope>NUCLEOTIDE SEQUENCE [LARGE SCALE GENOMIC DNA]</scope>
    <source>
        <strain evidence="2 3">DAOM 197198</strain>
    </source>
</reference>
<dbReference type="PROSITE" id="PS50011">
    <property type="entry name" value="PROTEIN_KINASE_DOM"/>
    <property type="match status" value="1"/>
</dbReference>